<gene>
    <name evidence="6" type="ORF">C5615_32190</name>
</gene>
<dbReference type="SMART" id="SM00528">
    <property type="entry name" value="HNS"/>
    <property type="match status" value="1"/>
</dbReference>
<dbReference type="SUPFAM" id="SSF81273">
    <property type="entry name" value="H-NS histone-like proteins"/>
    <property type="match status" value="1"/>
</dbReference>
<comment type="similarity">
    <text evidence="2">Belongs to the histone-like protein H-NS family.</text>
</comment>
<dbReference type="GO" id="GO:0003677">
    <property type="term" value="F:DNA binding"/>
    <property type="evidence" value="ECO:0007669"/>
    <property type="project" value="UniProtKB-KW"/>
</dbReference>
<evidence type="ECO:0000256" key="1">
    <source>
        <dbReference type="ARBA" id="ARBA00004453"/>
    </source>
</evidence>
<dbReference type="PANTHER" id="PTHR38097">
    <property type="match status" value="1"/>
</dbReference>
<feature type="domain" description="DNA-binding protein H-NS-like C-terminal" evidence="5">
    <location>
        <begin position="50"/>
        <end position="90"/>
    </location>
</feature>
<proteinExistence type="inferred from homology"/>
<comment type="subcellular location">
    <subcellularLocation>
        <location evidence="1">Cytoplasm</location>
        <location evidence="1">Nucleoid</location>
    </subcellularLocation>
</comment>
<dbReference type="InterPro" id="IPR027444">
    <property type="entry name" value="H-NS_C_dom"/>
</dbReference>
<evidence type="ECO:0000256" key="2">
    <source>
        <dbReference type="ARBA" id="ARBA00010610"/>
    </source>
</evidence>
<evidence type="ECO:0000313" key="7">
    <source>
        <dbReference type="Proteomes" id="UP000238206"/>
    </source>
</evidence>
<evidence type="ECO:0000259" key="5">
    <source>
        <dbReference type="SMART" id="SM00528"/>
    </source>
</evidence>
<sequence>MAQCNALQREIDEMRTHEISRVVEQVIAVLEAHGVTYTDLIRYGKSAAPVKVKRKVAPKYWNPETGETWAGRGRAPLWIAQEADRSKFLLPADVQASLGLAPSASGLDDAATGQGGDG</sequence>
<dbReference type="GO" id="GO:0009295">
    <property type="term" value="C:nucleoid"/>
    <property type="evidence" value="ECO:0007669"/>
    <property type="project" value="UniProtKB-SubCell"/>
</dbReference>
<dbReference type="AlphaFoldDB" id="A0A2S8I9M8"/>
<accession>A0A2S8I9M8</accession>
<dbReference type="Gene3D" id="3.30.160.510">
    <property type="entry name" value="Histone-like nucleoid-structuring protein H-NS"/>
    <property type="match status" value="1"/>
</dbReference>
<reference evidence="6 7" key="1">
    <citation type="submission" date="2018-02" db="EMBL/GenBank/DDBJ databases">
        <title>Draft genome sequencing of Burkholderia cepacia Y14-15.</title>
        <authorList>
            <person name="Zheng B.-X."/>
        </authorList>
    </citation>
    <scope>NUCLEOTIDE SEQUENCE [LARGE SCALE GENOMIC DNA]</scope>
    <source>
        <strain evidence="6 7">Y14-15</strain>
    </source>
</reference>
<dbReference type="Pfam" id="PF00816">
    <property type="entry name" value="Histone_HNS"/>
    <property type="match status" value="1"/>
</dbReference>
<comment type="caution">
    <text evidence="6">The sequence shown here is derived from an EMBL/GenBank/DDBJ whole genome shotgun (WGS) entry which is preliminary data.</text>
</comment>
<evidence type="ECO:0000313" key="6">
    <source>
        <dbReference type="EMBL" id="PQP11438.1"/>
    </source>
</evidence>
<keyword evidence="3" id="KW-0963">Cytoplasm</keyword>
<dbReference type="Proteomes" id="UP000238206">
    <property type="component" value="Unassembled WGS sequence"/>
</dbReference>
<keyword evidence="4" id="KW-0238">DNA-binding</keyword>
<evidence type="ECO:0000256" key="3">
    <source>
        <dbReference type="ARBA" id="ARBA00022490"/>
    </source>
</evidence>
<organism evidence="6 7">
    <name type="scientific">Burkholderia cepacia</name>
    <name type="common">Pseudomonas cepacia</name>
    <dbReference type="NCBI Taxonomy" id="292"/>
    <lineage>
        <taxon>Bacteria</taxon>
        <taxon>Pseudomonadati</taxon>
        <taxon>Pseudomonadota</taxon>
        <taxon>Betaproteobacteria</taxon>
        <taxon>Burkholderiales</taxon>
        <taxon>Burkholderiaceae</taxon>
        <taxon>Burkholderia</taxon>
        <taxon>Burkholderia cepacia complex</taxon>
    </lineage>
</organism>
<dbReference type="PANTHER" id="PTHR38097:SF2">
    <property type="entry name" value="DNA-BINDING PROTEIN STPA"/>
    <property type="match status" value="1"/>
</dbReference>
<protein>
    <submittedName>
        <fullName evidence="6">Histone</fullName>
    </submittedName>
</protein>
<evidence type="ECO:0000256" key="4">
    <source>
        <dbReference type="ARBA" id="ARBA00023125"/>
    </source>
</evidence>
<dbReference type="EMBL" id="PUIQ01000058">
    <property type="protein sequence ID" value="PQP11438.1"/>
    <property type="molecule type" value="Genomic_DNA"/>
</dbReference>
<name>A0A2S8I9M8_BURCE</name>